<keyword evidence="2" id="KW-1185">Reference proteome</keyword>
<evidence type="ECO:0000313" key="1">
    <source>
        <dbReference type="EMBL" id="CTQ34439.1"/>
    </source>
</evidence>
<dbReference type="Proteomes" id="UP000048908">
    <property type="component" value="Unassembled WGS sequence"/>
</dbReference>
<sequence>MTRTPGTRLEWHDLAGWMTATLIIGRRRATRRIEPWTRHVAALPAAMIAREADADLLREVRDLFLRGPSGLCQPLRGHRAEAPQTALIVAINNRLAVIAREADRIEPGPNWLAIHGADGT</sequence>
<organism evidence="1 2">
    <name type="scientific">Jannaschia rubra</name>
    <dbReference type="NCBI Taxonomy" id="282197"/>
    <lineage>
        <taxon>Bacteria</taxon>
        <taxon>Pseudomonadati</taxon>
        <taxon>Pseudomonadota</taxon>
        <taxon>Alphaproteobacteria</taxon>
        <taxon>Rhodobacterales</taxon>
        <taxon>Roseobacteraceae</taxon>
        <taxon>Jannaschia</taxon>
    </lineage>
</organism>
<proteinExistence type="predicted"/>
<accession>A0A0M6XTE7</accession>
<dbReference type="AlphaFoldDB" id="A0A0M6XTE7"/>
<name>A0A0M6XTE7_9RHOB</name>
<gene>
    <name evidence="1" type="ORF">JAN5088_03235</name>
</gene>
<dbReference type="EMBL" id="CXPG01000022">
    <property type="protein sequence ID" value="CTQ34439.1"/>
    <property type="molecule type" value="Genomic_DNA"/>
</dbReference>
<evidence type="ECO:0000313" key="2">
    <source>
        <dbReference type="Proteomes" id="UP000048908"/>
    </source>
</evidence>
<protein>
    <submittedName>
        <fullName evidence="1">Uncharacterized protein</fullName>
    </submittedName>
</protein>
<dbReference type="RefSeq" id="WP_055683824.1">
    <property type="nucleotide sequence ID" value="NZ_CXPG01000022.1"/>
</dbReference>
<reference evidence="1 2" key="1">
    <citation type="submission" date="2015-07" db="EMBL/GenBank/DDBJ databases">
        <authorList>
            <person name="Noorani M."/>
        </authorList>
    </citation>
    <scope>NUCLEOTIDE SEQUENCE [LARGE SCALE GENOMIC DNA]</scope>
    <source>
        <strain evidence="1 2">CECT 5088</strain>
    </source>
</reference>